<dbReference type="SMART" id="SM00354">
    <property type="entry name" value="HTH_LACI"/>
    <property type="match status" value="1"/>
</dbReference>
<dbReference type="CDD" id="cd06267">
    <property type="entry name" value="PBP1_LacI_sugar_binding-like"/>
    <property type="match status" value="1"/>
</dbReference>
<dbReference type="SUPFAM" id="SSF47413">
    <property type="entry name" value="lambda repressor-like DNA-binding domains"/>
    <property type="match status" value="1"/>
</dbReference>
<dbReference type="CDD" id="cd01392">
    <property type="entry name" value="HTH_LacI"/>
    <property type="match status" value="1"/>
</dbReference>
<gene>
    <name evidence="6" type="ORF">CaldiYA01_21390</name>
</gene>
<dbReference type="EMBL" id="AP024480">
    <property type="protein sequence ID" value="BCS82179.1"/>
    <property type="molecule type" value="Genomic_DNA"/>
</dbReference>
<reference evidence="6 7" key="1">
    <citation type="submission" date="2021-02" db="EMBL/GenBank/DDBJ databases">
        <title>Nitrogen-fixing ability and nitrogen fixation related genes of thermophilic fermentative bacteria in the genus Caldicellulosiruptor.</title>
        <authorList>
            <person name="Chen Y."/>
            <person name="Nishihara A."/>
            <person name="Haruta S."/>
        </authorList>
    </citation>
    <scope>NUCLEOTIDE SEQUENCE [LARGE SCALE GENOMIC DNA]</scope>
    <source>
        <strain evidence="6 7">YA01</strain>
    </source>
</reference>
<sequence>MRVTIRDVAKKANVSVATVSHVINNSKYVSEDLRRKVLQAMKELNYVPNSVAKRLRSKKSNIIGLIVPMLPDDTSSFFFISVAQGIENTLKKYGYSLLLSNSYEQLEREKELIKLFNTQMIDGLIIAPTKDEHSFMHEMIGNNYPIVFIDRIPKGFSSDCVLSDNFKGSYEAVYTLIKKGHKKIGFISGPLGITTSDERIEGYKRAIIDNNLEVVYSLIRIGEANFNNGYEFAKELVEKEGVTALFVANNVMANGTVKYLYDSNIKVPEQIAIIGYDDYQWTSVTNPPLSVVKQYPYEMGVKAAEVLLNRINRKSTKYGEYRLPTELIVRGTC</sequence>
<dbReference type="SUPFAM" id="SSF53822">
    <property type="entry name" value="Periplasmic binding protein-like I"/>
    <property type="match status" value="1"/>
</dbReference>
<dbReference type="PANTHER" id="PTHR30146:SF148">
    <property type="entry name" value="HTH-TYPE TRANSCRIPTIONAL REPRESSOR PURR-RELATED"/>
    <property type="match status" value="1"/>
</dbReference>
<feature type="domain" description="HTH lacI-type" evidence="5">
    <location>
        <begin position="3"/>
        <end position="57"/>
    </location>
</feature>
<evidence type="ECO:0000256" key="2">
    <source>
        <dbReference type="ARBA" id="ARBA00023015"/>
    </source>
</evidence>
<evidence type="ECO:0000256" key="1">
    <source>
        <dbReference type="ARBA" id="ARBA00022491"/>
    </source>
</evidence>
<dbReference type="Gene3D" id="1.10.260.40">
    <property type="entry name" value="lambda repressor-like DNA-binding domains"/>
    <property type="match status" value="1"/>
</dbReference>
<dbReference type="InterPro" id="IPR000843">
    <property type="entry name" value="HTH_LacI"/>
</dbReference>
<proteinExistence type="predicted"/>
<dbReference type="RefSeq" id="WP_207179567.1">
    <property type="nucleotide sequence ID" value="NZ_AP024480.1"/>
</dbReference>
<evidence type="ECO:0000256" key="3">
    <source>
        <dbReference type="ARBA" id="ARBA00023125"/>
    </source>
</evidence>
<name>A0ABM7NPU9_9FIRM</name>
<accession>A0ABM7NPU9</accession>
<keyword evidence="1" id="KW-0678">Repressor</keyword>
<keyword evidence="3" id="KW-0238">DNA-binding</keyword>
<dbReference type="PROSITE" id="PS00356">
    <property type="entry name" value="HTH_LACI_1"/>
    <property type="match status" value="1"/>
</dbReference>
<dbReference type="InterPro" id="IPR046335">
    <property type="entry name" value="LacI/GalR-like_sensor"/>
</dbReference>
<dbReference type="Pfam" id="PF13377">
    <property type="entry name" value="Peripla_BP_3"/>
    <property type="match status" value="1"/>
</dbReference>
<dbReference type="PANTHER" id="PTHR30146">
    <property type="entry name" value="LACI-RELATED TRANSCRIPTIONAL REPRESSOR"/>
    <property type="match status" value="1"/>
</dbReference>
<protein>
    <submittedName>
        <fullName evidence="6">LacI family transcriptional regulator</fullName>
    </submittedName>
</protein>
<dbReference type="Gene3D" id="3.40.50.2300">
    <property type="match status" value="2"/>
</dbReference>
<keyword evidence="2" id="KW-0805">Transcription regulation</keyword>
<dbReference type="PROSITE" id="PS50932">
    <property type="entry name" value="HTH_LACI_2"/>
    <property type="match status" value="1"/>
</dbReference>
<organism evidence="6 7">
    <name type="scientific">Caldicellulosiruptor diazotrophicus</name>
    <dbReference type="NCBI Taxonomy" id="2806205"/>
    <lineage>
        <taxon>Bacteria</taxon>
        <taxon>Bacillati</taxon>
        <taxon>Bacillota</taxon>
        <taxon>Bacillota incertae sedis</taxon>
        <taxon>Caldicellulosiruptorales</taxon>
        <taxon>Caldicellulosiruptoraceae</taxon>
        <taxon>Caldicellulosiruptor</taxon>
    </lineage>
</organism>
<dbReference type="InterPro" id="IPR028082">
    <property type="entry name" value="Peripla_BP_I"/>
</dbReference>
<evidence type="ECO:0000313" key="6">
    <source>
        <dbReference type="EMBL" id="BCS82179.1"/>
    </source>
</evidence>
<keyword evidence="4" id="KW-0804">Transcription</keyword>
<evidence type="ECO:0000313" key="7">
    <source>
        <dbReference type="Proteomes" id="UP000663623"/>
    </source>
</evidence>
<dbReference type="Proteomes" id="UP000663623">
    <property type="component" value="Chromosome"/>
</dbReference>
<dbReference type="InterPro" id="IPR010982">
    <property type="entry name" value="Lambda_DNA-bd_dom_sf"/>
</dbReference>
<evidence type="ECO:0000259" key="5">
    <source>
        <dbReference type="PROSITE" id="PS50932"/>
    </source>
</evidence>
<dbReference type="Pfam" id="PF00356">
    <property type="entry name" value="LacI"/>
    <property type="match status" value="1"/>
</dbReference>
<keyword evidence="7" id="KW-1185">Reference proteome</keyword>
<dbReference type="PRINTS" id="PR00036">
    <property type="entry name" value="HTHLACI"/>
</dbReference>
<evidence type="ECO:0000256" key="4">
    <source>
        <dbReference type="ARBA" id="ARBA00023163"/>
    </source>
</evidence>